<dbReference type="PANTHER" id="PTHR24289">
    <property type="entry name" value="STEROID 17-ALPHA-HYDROXYLASE/17,20 LYASE"/>
    <property type="match status" value="1"/>
</dbReference>
<keyword evidence="13" id="KW-0812">Transmembrane</keyword>
<organism evidence="14 15">
    <name type="scientific">Phrynosoma platyrhinos</name>
    <name type="common">Desert horned lizard</name>
    <dbReference type="NCBI Taxonomy" id="52577"/>
    <lineage>
        <taxon>Eukaryota</taxon>
        <taxon>Metazoa</taxon>
        <taxon>Chordata</taxon>
        <taxon>Craniata</taxon>
        <taxon>Vertebrata</taxon>
        <taxon>Euteleostomi</taxon>
        <taxon>Lepidosauria</taxon>
        <taxon>Squamata</taxon>
        <taxon>Bifurcata</taxon>
        <taxon>Unidentata</taxon>
        <taxon>Episquamata</taxon>
        <taxon>Toxicofera</taxon>
        <taxon>Iguania</taxon>
        <taxon>Phrynosomatidae</taxon>
        <taxon>Phrynosomatinae</taxon>
        <taxon>Phrynosoma</taxon>
    </lineage>
</organism>
<accession>A0ABQ7TDW8</accession>
<evidence type="ECO:0000256" key="3">
    <source>
        <dbReference type="ARBA" id="ARBA00004406"/>
    </source>
</evidence>
<evidence type="ECO:0000256" key="7">
    <source>
        <dbReference type="ARBA" id="ARBA00022723"/>
    </source>
</evidence>
<evidence type="ECO:0000256" key="2">
    <source>
        <dbReference type="ARBA" id="ARBA00004174"/>
    </source>
</evidence>
<dbReference type="EC" id="1.14.14.1" evidence="5"/>
<feature type="transmembrane region" description="Helical" evidence="13">
    <location>
        <begin position="6"/>
        <end position="21"/>
    </location>
</feature>
<evidence type="ECO:0000313" key="15">
    <source>
        <dbReference type="Proteomes" id="UP000826234"/>
    </source>
</evidence>
<evidence type="ECO:0000256" key="8">
    <source>
        <dbReference type="ARBA" id="ARBA00022824"/>
    </source>
</evidence>
<dbReference type="Pfam" id="PF00067">
    <property type="entry name" value="p450"/>
    <property type="match status" value="1"/>
</dbReference>
<comment type="similarity">
    <text evidence="4">Belongs to the cytochrome P450 family.</text>
</comment>
<protein>
    <recommendedName>
        <fullName evidence="5">unspecific monooxygenase</fullName>
        <ecNumber evidence="5">1.14.14.1</ecNumber>
    </recommendedName>
</protein>
<keyword evidence="11" id="KW-0408">Iron</keyword>
<evidence type="ECO:0000256" key="1">
    <source>
        <dbReference type="ARBA" id="ARBA00001971"/>
    </source>
</evidence>
<dbReference type="Gene3D" id="1.10.630.10">
    <property type="entry name" value="Cytochrome P450"/>
    <property type="match status" value="1"/>
</dbReference>
<evidence type="ECO:0000256" key="13">
    <source>
        <dbReference type="SAM" id="Phobius"/>
    </source>
</evidence>
<evidence type="ECO:0000256" key="6">
    <source>
        <dbReference type="ARBA" id="ARBA00022617"/>
    </source>
</evidence>
<dbReference type="InterPro" id="IPR001128">
    <property type="entry name" value="Cyt_P450"/>
</dbReference>
<keyword evidence="7" id="KW-0479">Metal-binding</keyword>
<name>A0ABQ7TDW8_PHRPL</name>
<proteinExistence type="inferred from homology"/>
<evidence type="ECO:0000313" key="14">
    <source>
        <dbReference type="EMBL" id="KAH0627716.1"/>
    </source>
</evidence>
<dbReference type="SUPFAM" id="SSF48264">
    <property type="entry name" value="Cytochrome P450"/>
    <property type="match status" value="1"/>
</dbReference>
<gene>
    <name evidence="14" type="ORF">JD844_003852</name>
</gene>
<dbReference type="EMBL" id="JAIPUX010000521">
    <property type="protein sequence ID" value="KAH0627716.1"/>
    <property type="molecule type" value="Genomic_DNA"/>
</dbReference>
<dbReference type="PRINTS" id="PR00463">
    <property type="entry name" value="EP450I"/>
</dbReference>
<comment type="subcellular location">
    <subcellularLocation>
        <location evidence="3">Endoplasmic reticulum membrane</location>
        <topology evidence="3">Peripheral membrane protein</topology>
    </subcellularLocation>
    <subcellularLocation>
        <location evidence="2">Microsome membrane</location>
        <topology evidence="2">Peripheral membrane protein</topology>
    </subcellularLocation>
</comment>
<keyword evidence="9" id="KW-0492">Microsome</keyword>
<comment type="cofactor">
    <cofactor evidence="1">
        <name>heme</name>
        <dbReference type="ChEBI" id="CHEBI:30413"/>
    </cofactor>
</comment>
<keyword evidence="10" id="KW-0560">Oxidoreductase</keyword>
<sequence>MDLLGTTTIFLVVSLVLLVAWKKMEAKRKKFPPGPMPLPLIGNLLQLKAKNVPEHLRKLSEKYGPVFVVYYGSLPVVIIYGYDAVKKVLLDNGDDFLNRGSFPSADRTSKGFGIVLLKRKRPLVGRRKGQPNAANDVWLKSVHPQIHGACCHYPTLNVWMKCGGIKGAISL</sequence>
<evidence type="ECO:0000256" key="9">
    <source>
        <dbReference type="ARBA" id="ARBA00022848"/>
    </source>
</evidence>
<evidence type="ECO:0000256" key="12">
    <source>
        <dbReference type="ARBA" id="ARBA00023033"/>
    </source>
</evidence>
<feature type="transmembrane region" description="Helical" evidence="13">
    <location>
        <begin position="63"/>
        <end position="82"/>
    </location>
</feature>
<keyword evidence="12" id="KW-0503">Monooxygenase</keyword>
<evidence type="ECO:0000256" key="4">
    <source>
        <dbReference type="ARBA" id="ARBA00010617"/>
    </source>
</evidence>
<keyword evidence="13" id="KW-1133">Transmembrane helix</keyword>
<keyword evidence="13" id="KW-0472">Membrane</keyword>
<comment type="caution">
    <text evidence="14">The sequence shown here is derived from an EMBL/GenBank/DDBJ whole genome shotgun (WGS) entry which is preliminary data.</text>
</comment>
<dbReference type="InterPro" id="IPR002401">
    <property type="entry name" value="Cyt_P450_E_grp-I"/>
</dbReference>
<reference evidence="14 15" key="1">
    <citation type="journal article" date="2022" name="Gigascience">
        <title>A chromosome-level genome assembly and annotation of the desert horned lizard, Phrynosoma platyrhinos, provides insight into chromosomal rearrangements among reptiles.</title>
        <authorList>
            <person name="Koochekian N."/>
            <person name="Ascanio A."/>
            <person name="Farleigh K."/>
            <person name="Card D.C."/>
            <person name="Schield D.R."/>
            <person name="Castoe T.A."/>
            <person name="Jezkova T."/>
        </authorList>
    </citation>
    <scope>NUCLEOTIDE SEQUENCE [LARGE SCALE GENOMIC DNA]</scope>
    <source>
        <strain evidence="14">NK-2021</strain>
    </source>
</reference>
<keyword evidence="8" id="KW-0256">Endoplasmic reticulum</keyword>
<evidence type="ECO:0000256" key="11">
    <source>
        <dbReference type="ARBA" id="ARBA00023004"/>
    </source>
</evidence>
<keyword evidence="6" id="KW-0349">Heme</keyword>
<dbReference type="Proteomes" id="UP000826234">
    <property type="component" value="Unassembled WGS sequence"/>
</dbReference>
<dbReference type="InterPro" id="IPR036396">
    <property type="entry name" value="Cyt_P450_sf"/>
</dbReference>
<keyword evidence="15" id="KW-1185">Reference proteome</keyword>
<evidence type="ECO:0000256" key="5">
    <source>
        <dbReference type="ARBA" id="ARBA00012109"/>
    </source>
</evidence>
<dbReference type="PANTHER" id="PTHR24289:SF21">
    <property type="entry name" value="CYTOCHROME P450 1A"/>
    <property type="match status" value="1"/>
</dbReference>
<evidence type="ECO:0000256" key="10">
    <source>
        <dbReference type="ARBA" id="ARBA00023002"/>
    </source>
</evidence>